<gene>
    <name evidence="2" type="ORF">BD626DRAFT_502775</name>
</gene>
<dbReference type="EMBL" id="VDMD01000018">
    <property type="protein sequence ID" value="TRM61115.1"/>
    <property type="molecule type" value="Genomic_DNA"/>
</dbReference>
<organism evidence="2 3">
    <name type="scientific">Schizophyllum amplum</name>
    <dbReference type="NCBI Taxonomy" id="97359"/>
    <lineage>
        <taxon>Eukaryota</taxon>
        <taxon>Fungi</taxon>
        <taxon>Dikarya</taxon>
        <taxon>Basidiomycota</taxon>
        <taxon>Agaricomycotina</taxon>
        <taxon>Agaricomycetes</taxon>
        <taxon>Agaricomycetidae</taxon>
        <taxon>Agaricales</taxon>
        <taxon>Schizophyllaceae</taxon>
        <taxon>Schizophyllum</taxon>
    </lineage>
</organism>
<keyword evidence="3" id="KW-1185">Reference proteome</keyword>
<evidence type="ECO:0008006" key="4">
    <source>
        <dbReference type="Google" id="ProtNLM"/>
    </source>
</evidence>
<sequence>MGGHKEVGWPACKLRKSTPPPPFDAIMSLLSLPIHSLQYAEIVLRSTDPDLDLSALSFSVRPTAPPAMSLTSAANVDVKVSTSRDATGTYLSISLGQPDDEGVQSSLPIAYSDRSGSSRSSPSSWSSPPEPYFKELYNRQNLPMDCGDEFVGSMHMPAGPWPVNDGNYSDTSASGLPSSGPMYYRPSFDEFPSPPSSASSCTQLSDSETTFAYSPEDRMGPGARSSIHPPKLQRSRSATTYPTSKILPVTRPKRTALKCEYPNCDAHFSRQHDRLRHEVNKHGRKCEWTCDVCRRFFSNASTLERHRCTGTPPSDW</sequence>
<feature type="compositionally biased region" description="Low complexity" evidence="1">
    <location>
        <begin position="112"/>
        <end position="127"/>
    </location>
</feature>
<dbReference type="Gene3D" id="3.30.160.60">
    <property type="entry name" value="Classic Zinc Finger"/>
    <property type="match status" value="1"/>
</dbReference>
<name>A0A550C8K5_9AGAR</name>
<dbReference type="Proteomes" id="UP000320762">
    <property type="component" value="Unassembled WGS sequence"/>
</dbReference>
<feature type="region of interest" description="Disordered" evidence="1">
    <location>
        <begin position="214"/>
        <end position="239"/>
    </location>
</feature>
<dbReference type="STRING" id="97359.A0A550C8K5"/>
<evidence type="ECO:0000313" key="3">
    <source>
        <dbReference type="Proteomes" id="UP000320762"/>
    </source>
</evidence>
<dbReference type="AlphaFoldDB" id="A0A550C8K5"/>
<evidence type="ECO:0000313" key="2">
    <source>
        <dbReference type="EMBL" id="TRM61115.1"/>
    </source>
</evidence>
<proteinExistence type="predicted"/>
<accession>A0A550C8K5</accession>
<evidence type="ECO:0000256" key="1">
    <source>
        <dbReference type="SAM" id="MobiDB-lite"/>
    </source>
</evidence>
<feature type="region of interest" description="Disordered" evidence="1">
    <location>
        <begin position="91"/>
        <end position="130"/>
    </location>
</feature>
<comment type="caution">
    <text evidence="2">The sequence shown here is derived from an EMBL/GenBank/DDBJ whole genome shotgun (WGS) entry which is preliminary data.</text>
</comment>
<protein>
    <recommendedName>
        <fullName evidence="4">C2H2-type domain-containing protein</fullName>
    </recommendedName>
</protein>
<dbReference type="OrthoDB" id="8117402at2759"/>
<reference evidence="2 3" key="1">
    <citation type="journal article" date="2019" name="New Phytol.">
        <title>Comparative genomics reveals unique wood-decay strategies and fruiting body development in the Schizophyllaceae.</title>
        <authorList>
            <person name="Almasi E."/>
            <person name="Sahu N."/>
            <person name="Krizsan K."/>
            <person name="Balint B."/>
            <person name="Kovacs G.M."/>
            <person name="Kiss B."/>
            <person name="Cseklye J."/>
            <person name="Drula E."/>
            <person name="Henrissat B."/>
            <person name="Nagy I."/>
            <person name="Chovatia M."/>
            <person name="Adam C."/>
            <person name="LaButti K."/>
            <person name="Lipzen A."/>
            <person name="Riley R."/>
            <person name="Grigoriev I.V."/>
            <person name="Nagy L.G."/>
        </authorList>
    </citation>
    <scope>NUCLEOTIDE SEQUENCE [LARGE SCALE GENOMIC DNA]</scope>
    <source>
        <strain evidence="2 3">NL-1724</strain>
    </source>
</reference>